<feature type="binding site" evidence="14">
    <location>
        <position position="203"/>
    </location>
    <ligand>
        <name>substrate</name>
    </ligand>
</feature>
<keyword evidence="8 12" id="KW-0862">Zinc</keyword>
<dbReference type="PIRSF" id="PIRSF006769">
    <property type="entry name" value="RibD"/>
    <property type="match status" value="1"/>
</dbReference>
<feature type="binding site" evidence="15">
    <location>
        <position position="94"/>
    </location>
    <ligand>
        <name>Zn(2+)</name>
        <dbReference type="ChEBI" id="CHEBI:29105"/>
        <note>catalytic</note>
    </ligand>
</feature>
<evidence type="ECO:0000256" key="12">
    <source>
        <dbReference type="PIRNR" id="PIRNR006769"/>
    </source>
</evidence>
<accession>A0A9X2KTS0</accession>
<evidence type="ECO:0000256" key="9">
    <source>
        <dbReference type="ARBA" id="ARBA00022857"/>
    </source>
</evidence>
<feature type="binding site" evidence="14">
    <location>
        <position position="187"/>
    </location>
    <ligand>
        <name>substrate</name>
    </ligand>
</feature>
<dbReference type="CDD" id="cd01284">
    <property type="entry name" value="Riboflavin_deaminase-reductase"/>
    <property type="match status" value="1"/>
</dbReference>
<evidence type="ECO:0000256" key="2">
    <source>
        <dbReference type="ARBA" id="ARBA00004882"/>
    </source>
</evidence>
<dbReference type="Gene3D" id="3.40.140.10">
    <property type="entry name" value="Cytidine Deaminase, domain 2"/>
    <property type="match status" value="1"/>
</dbReference>
<dbReference type="Pfam" id="PF00383">
    <property type="entry name" value="dCMP_cyt_deam_1"/>
    <property type="match status" value="1"/>
</dbReference>
<dbReference type="EC" id="1.1.1.193" evidence="12"/>
<feature type="binding site" evidence="14">
    <location>
        <position position="173"/>
    </location>
    <ligand>
        <name>NADP(+)</name>
        <dbReference type="ChEBI" id="CHEBI:58349"/>
    </ligand>
</feature>
<dbReference type="PROSITE" id="PS51747">
    <property type="entry name" value="CYT_DCMP_DEAMINASES_2"/>
    <property type="match status" value="1"/>
</dbReference>
<feature type="domain" description="CMP/dCMP-type deaminase" evidence="16">
    <location>
        <begin position="6"/>
        <end position="141"/>
    </location>
</feature>
<comment type="catalytic activity">
    <reaction evidence="12">
        <text>5-amino-6-(5-phospho-D-ribitylamino)uracil + NADP(+) = 5-amino-6-(5-phospho-D-ribosylamino)uracil + NADPH + H(+)</text>
        <dbReference type="Rhea" id="RHEA:17845"/>
        <dbReference type="ChEBI" id="CHEBI:15378"/>
        <dbReference type="ChEBI" id="CHEBI:57783"/>
        <dbReference type="ChEBI" id="CHEBI:58349"/>
        <dbReference type="ChEBI" id="CHEBI:58421"/>
        <dbReference type="ChEBI" id="CHEBI:58453"/>
        <dbReference type="EC" id="1.1.1.193"/>
    </reaction>
</comment>
<dbReference type="InterPro" id="IPR016193">
    <property type="entry name" value="Cytidine_deaminase-like"/>
</dbReference>
<dbReference type="EC" id="3.5.4.26" evidence="12"/>
<reference evidence="17" key="2">
    <citation type="submission" date="2023-01" db="EMBL/GenBank/DDBJ databases">
        <title>Gilvimarinus xylanilyticus HB14 isolated from Caulerpa lentillifera aquaculture base in Hainan, China.</title>
        <authorList>
            <person name="Zhang Y.-J."/>
        </authorList>
    </citation>
    <scope>NUCLEOTIDE SEQUENCE</scope>
    <source>
        <strain evidence="17">HB14</strain>
    </source>
</reference>
<dbReference type="AlphaFoldDB" id="A0A9X2KTS0"/>
<evidence type="ECO:0000259" key="16">
    <source>
        <dbReference type="PROSITE" id="PS51747"/>
    </source>
</evidence>
<feature type="binding site" evidence="14">
    <location>
        <position position="215"/>
    </location>
    <ligand>
        <name>NADP(+)</name>
        <dbReference type="ChEBI" id="CHEBI:58349"/>
    </ligand>
</feature>
<dbReference type="NCBIfam" id="TIGR00326">
    <property type="entry name" value="eubact_ribD"/>
    <property type="match status" value="1"/>
</dbReference>
<keyword evidence="7 12" id="KW-0479">Metal-binding</keyword>
<feature type="binding site" evidence="14">
    <location>
        <position position="226"/>
    </location>
    <ligand>
        <name>substrate</name>
    </ligand>
</feature>
<dbReference type="Gene3D" id="3.40.430.10">
    <property type="entry name" value="Dihydrofolate Reductase, subunit A"/>
    <property type="match status" value="1"/>
</dbReference>
<keyword evidence="9 12" id="KW-0521">NADP</keyword>
<feature type="binding site" evidence="14">
    <location>
        <position position="189"/>
    </location>
    <ligand>
        <name>NADP(+)</name>
        <dbReference type="ChEBI" id="CHEBI:58349"/>
    </ligand>
</feature>
<keyword evidence="10 12" id="KW-0560">Oxidoreductase</keyword>
<dbReference type="InterPro" id="IPR002734">
    <property type="entry name" value="RibDG_C"/>
</dbReference>
<comment type="function">
    <text evidence="1 12">Converts 2,5-diamino-6-(ribosylamino)-4(3h)-pyrimidinone 5'-phosphate into 5-amino-6-(ribosylamino)-2,4(1h,3h)-pyrimidinedione 5'-phosphate.</text>
</comment>
<dbReference type="Proteomes" id="UP001139319">
    <property type="component" value="Unassembled WGS sequence"/>
</dbReference>
<feature type="binding site" evidence="15">
    <location>
        <position position="103"/>
    </location>
    <ligand>
        <name>Zn(2+)</name>
        <dbReference type="ChEBI" id="CHEBI:29105"/>
        <note>catalytic</note>
    </ligand>
</feature>
<protein>
    <recommendedName>
        <fullName evidence="12">Riboflavin biosynthesis protein RibD</fullName>
    </recommendedName>
    <domain>
        <recommendedName>
            <fullName evidence="12">Diaminohydroxyphosphoribosylaminopyrimidine deaminase</fullName>
            <shortName evidence="12">DRAP deaminase</shortName>
            <ecNumber evidence="12">3.5.4.26</ecNumber>
        </recommendedName>
        <alternativeName>
            <fullName evidence="12">Riboflavin-specific deaminase</fullName>
        </alternativeName>
    </domain>
    <domain>
        <recommendedName>
            <fullName evidence="12">5-amino-6-(5-phosphoribosylamino)uracil reductase</fullName>
            <ecNumber evidence="12">1.1.1.193</ecNumber>
        </recommendedName>
        <alternativeName>
            <fullName evidence="12">HTP reductase</fullName>
        </alternativeName>
    </domain>
</protein>
<comment type="caution">
    <text evidence="17">The sequence shown here is derived from an EMBL/GenBank/DDBJ whole genome shotgun (WGS) entry which is preliminary data.</text>
</comment>
<comment type="pathway">
    <text evidence="3 12">Cofactor biosynthesis; riboflavin biosynthesis; 5-amino-6-(D-ribitylamino)uracil from GTP: step 3/4.</text>
</comment>
<dbReference type="RefSeq" id="WP_253968469.1">
    <property type="nucleotide sequence ID" value="NZ_JAMFTH010000004.1"/>
</dbReference>
<sequence length="385" mass="41307">MSVSSQSHSVHMAEALSLARRGLTTTTPNPAVGCVLVRDGRVIGSGWHRAAGEPHAEINALRDAVDASGGDINDPAARRGACEGADCYVTLEPCSHTGRTGPCAQALVEAGIVRVIYAMEDPNPEVSGAGFALLREAGIEVIGPVLEDEALALNRGFVKRMTRGLPLVSCKMAMSLDGRTAMASGESRWVTGRRAREDVQRLRAASCAIVTGVDTVLLDDASLTVRAEDWPEAPAQEQIRQPLRVVLDTTGRLPPDGALFQTPSPILLVHTREVDTAGWPEHVEHIVLPEREGGVNPYALLRELGKRGCNRVLVESGAKVAGSFLRMGMLDEMIIYMAPKLMGNRARGLFELPVDAMAGQLPLKITDMRAVGQDWRITAVPDFDS</sequence>
<dbReference type="EMBL" id="JAMFTH010000004">
    <property type="protein sequence ID" value="MCP8900176.1"/>
    <property type="molecule type" value="Genomic_DNA"/>
</dbReference>
<reference evidence="17" key="1">
    <citation type="submission" date="2022-05" db="EMBL/GenBank/DDBJ databases">
        <authorList>
            <person name="Sun H.-N."/>
        </authorList>
    </citation>
    <scope>NUCLEOTIDE SEQUENCE</scope>
    <source>
        <strain evidence="17">HB14</strain>
    </source>
</reference>
<feature type="binding site" evidence="14">
    <location>
        <position position="219"/>
    </location>
    <ligand>
        <name>NADP(+)</name>
        <dbReference type="ChEBI" id="CHEBI:58349"/>
    </ligand>
</feature>
<evidence type="ECO:0000256" key="8">
    <source>
        <dbReference type="ARBA" id="ARBA00022833"/>
    </source>
</evidence>
<dbReference type="InterPro" id="IPR002125">
    <property type="entry name" value="CMP_dCMP_dom"/>
</dbReference>
<keyword evidence="11" id="KW-0511">Multifunctional enzyme</keyword>
<feature type="binding site" evidence="14">
    <location>
        <position position="249"/>
    </location>
    <ligand>
        <name>NADP(+)</name>
        <dbReference type="ChEBI" id="CHEBI:58349"/>
    </ligand>
</feature>
<dbReference type="InterPro" id="IPR050765">
    <property type="entry name" value="Riboflavin_Biosynth_HTPR"/>
</dbReference>
<comment type="similarity">
    <text evidence="5 12">In the C-terminal section; belongs to the HTP reductase family.</text>
</comment>
<comment type="cofactor">
    <cofactor evidence="12 15">
        <name>Zn(2+)</name>
        <dbReference type="ChEBI" id="CHEBI:29105"/>
    </cofactor>
    <text evidence="12 15">Binds 1 zinc ion.</text>
</comment>
<dbReference type="PROSITE" id="PS00903">
    <property type="entry name" value="CYT_DCMP_DEAMINASES_1"/>
    <property type="match status" value="1"/>
</dbReference>
<evidence type="ECO:0000256" key="13">
    <source>
        <dbReference type="PIRSR" id="PIRSR006769-1"/>
    </source>
</evidence>
<feature type="binding site" evidence="14">
    <location>
        <begin position="317"/>
        <end position="323"/>
    </location>
    <ligand>
        <name>NADP(+)</name>
        <dbReference type="ChEBI" id="CHEBI:58349"/>
    </ligand>
</feature>
<evidence type="ECO:0000256" key="14">
    <source>
        <dbReference type="PIRSR" id="PIRSR006769-2"/>
    </source>
</evidence>
<dbReference type="PANTHER" id="PTHR38011">
    <property type="entry name" value="DIHYDROFOLATE REDUCTASE FAMILY PROTEIN (AFU_ORTHOLOGUE AFUA_8G06820)"/>
    <property type="match status" value="1"/>
</dbReference>
<feature type="active site" description="Proton donor" evidence="13">
    <location>
        <position position="57"/>
    </location>
</feature>
<evidence type="ECO:0000313" key="18">
    <source>
        <dbReference type="Proteomes" id="UP001139319"/>
    </source>
</evidence>
<dbReference type="GO" id="GO:0050661">
    <property type="term" value="F:NADP binding"/>
    <property type="evidence" value="ECO:0007669"/>
    <property type="project" value="InterPro"/>
</dbReference>
<keyword evidence="6 12" id="KW-0686">Riboflavin biosynthesis</keyword>
<keyword evidence="18" id="KW-1185">Reference proteome</keyword>
<gene>
    <name evidence="17" type="primary">ribD</name>
    <name evidence="17" type="ORF">M6D89_12780</name>
</gene>
<name>A0A9X2KTS0_9GAMM</name>
<dbReference type="GO" id="GO:0008703">
    <property type="term" value="F:5-amino-6-(5-phosphoribosylamino)uracil reductase activity"/>
    <property type="evidence" value="ECO:0007669"/>
    <property type="project" value="UniProtKB-EC"/>
</dbReference>
<evidence type="ECO:0000256" key="7">
    <source>
        <dbReference type="ARBA" id="ARBA00022723"/>
    </source>
</evidence>
<keyword evidence="12 17" id="KW-0378">Hydrolase</keyword>
<evidence type="ECO:0000256" key="6">
    <source>
        <dbReference type="ARBA" id="ARBA00022619"/>
    </source>
</evidence>
<dbReference type="NCBIfam" id="TIGR00227">
    <property type="entry name" value="ribD_Cterm"/>
    <property type="match status" value="1"/>
</dbReference>
<dbReference type="SUPFAM" id="SSF53927">
    <property type="entry name" value="Cytidine deaminase-like"/>
    <property type="match status" value="1"/>
</dbReference>
<evidence type="ECO:0000256" key="5">
    <source>
        <dbReference type="ARBA" id="ARBA00007417"/>
    </source>
</evidence>
<dbReference type="SUPFAM" id="SSF53597">
    <property type="entry name" value="Dihydrofolate reductase-like"/>
    <property type="match status" value="1"/>
</dbReference>
<feature type="binding site" evidence="14">
    <location>
        <position position="223"/>
    </location>
    <ligand>
        <name>substrate</name>
    </ligand>
</feature>
<comment type="catalytic activity">
    <reaction evidence="12">
        <text>2,5-diamino-6-hydroxy-4-(5-phosphoribosylamino)-pyrimidine + H2O + H(+) = 5-amino-6-(5-phospho-D-ribosylamino)uracil + NH4(+)</text>
        <dbReference type="Rhea" id="RHEA:21868"/>
        <dbReference type="ChEBI" id="CHEBI:15377"/>
        <dbReference type="ChEBI" id="CHEBI:15378"/>
        <dbReference type="ChEBI" id="CHEBI:28938"/>
        <dbReference type="ChEBI" id="CHEBI:58453"/>
        <dbReference type="ChEBI" id="CHEBI:58614"/>
        <dbReference type="EC" id="3.5.4.26"/>
    </reaction>
</comment>
<dbReference type="InterPro" id="IPR016192">
    <property type="entry name" value="APOBEC/CMP_deaminase_Zn-bd"/>
</dbReference>
<dbReference type="PANTHER" id="PTHR38011:SF7">
    <property type="entry name" value="2,5-DIAMINO-6-RIBOSYLAMINO-4(3H)-PYRIMIDINONE 5'-PHOSPHATE REDUCTASE"/>
    <property type="match status" value="1"/>
</dbReference>
<comment type="similarity">
    <text evidence="4 12">In the N-terminal section; belongs to the cytidine and deoxycytidylate deaminase family.</text>
</comment>
<dbReference type="Pfam" id="PF01872">
    <property type="entry name" value="RibD_C"/>
    <property type="match status" value="1"/>
</dbReference>
<dbReference type="GO" id="GO:0008835">
    <property type="term" value="F:diaminohydroxyphosphoribosylaminopyrimidine deaminase activity"/>
    <property type="evidence" value="ECO:0007669"/>
    <property type="project" value="UniProtKB-EC"/>
</dbReference>
<comment type="pathway">
    <text evidence="2 12">Cofactor biosynthesis; riboflavin biosynthesis; 5-amino-6-(D-ribitylamino)uracil from GTP: step 2/4.</text>
</comment>
<feature type="binding site" evidence="15">
    <location>
        <position position="55"/>
    </location>
    <ligand>
        <name>Zn(2+)</name>
        <dbReference type="ChEBI" id="CHEBI:29105"/>
        <note>catalytic</note>
    </ligand>
</feature>
<feature type="binding site" evidence="14">
    <location>
        <position position="315"/>
    </location>
    <ligand>
        <name>substrate</name>
    </ligand>
</feature>
<dbReference type="GO" id="GO:0008270">
    <property type="term" value="F:zinc ion binding"/>
    <property type="evidence" value="ECO:0007669"/>
    <property type="project" value="InterPro"/>
</dbReference>
<dbReference type="InterPro" id="IPR011549">
    <property type="entry name" value="RibD_C"/>
</dbReference>
<evidence type="ECO:0000256" key="4">
    <source>
        <dbReference type="ARBA" id="ARBA00005259"/>
    </source>
</evidence>
<evidence type="ECO:0000256" key="11">
    <source>
        <dbReference type="ARBA" id="ARBA00023268"/>
    </source>
</evidence>
<proteinExistence type="inferred from homology"/>
<dbReference type="InterPro" id="IPR024072">
    <property type="entry name" value="DHFR-like_dom_sf"/>
</dbReference>
<evidence type="ECO:0000256" key="3">
    <source>
        <dbReference type="ARBA" id="ARBA00004910"/>
    </source>
</evidence>
<dbReference type="InterPro" id="IPR004794">
    <property type="entry name" value="Eubact_RibD"/>
</dbReference>
<evidence type="ECO:0000256" key="15">
    <source>
        <dbReference type="PIRSR" id="PIRSR006769-3"/>
    </source>
</evidence>
<evidence type="ECO:0000313" key="17">
    <source>
        <dbReference type="EMBL" id="MCP8900176.1"/>
    </source>
</evidence>
<evidence type="ECO:0000256" key="10">
    <source>
        <dbReference type="ARBA" id="ARBA00023002"/>
    </source>
</evidence>
<organism evidence="17 18">
    <name type="scientific">Gilvimarinus xylanilyticus</name>
    <dbReference type="NCBI Taxonomy" id="2944139"/>
    <lineage>
        <taxon>Bacteria</taxon>
        <taxon>Pseudomonadati</taxon>
        <taxon>Pseudomonadota</taxon>
        <taxon>Gammaproteobacteria</taxon>
        <taxon>Cellvibrionales</taxon>
        <taxon>Cellvibrionaceae</taxon>
        <taxon>Gilvimarinus</taxon>
    </lineage>
</organism>
<dbReference type="GO" id="GO:0009231">
    <property type="term" value="P:riboflavin biosynthetic process"/>
    <property type="evidence" value="ECO:0007669"/>
    <property type="project" value="UniProtKB-KW"/>
</dbReference>
<evidence type="ECO:0000256" key="1">
    <source>
        <dbReference type="ARBA" id="ARBA00002151"/>
    </source>
</evidence>